<feature type="chain" id="PRO_5030524369" evidence="1">
    <location>
        <begin position="18"/>
        <end position="103"/>
    </location>
</feature>
<name>A0A7S1E2M5_9STRA</name>
<feature type="signal peptide" evidence="1">
    <location>
        <begin position="1"/>
        <end position="17"/>
    </location>
</feature>
<protein>
    <submittedName>
        <fullName evidence="2">Uncharacterized protein</fullName>
    </submittedName>
</protein>
<evidence type="ECO:0000256" key="1">
    <source>
        <dbReference type="SAM" id="SignalP"/>
    </source>
</evidence>
<reference evidence="2" key="1">
    <citation type="submission" date="2021-01" db="EMBL/GenBank/DDBJ databases">
        <authorList>
            <person name="Corre E."/>
            <person name="Pelletier E."/>
            <person name="Niang G."/>
            <person name="Scheremetjew M."/>
            <person name="Finn R."/>
            <person name="Kale V."/>
            <person name="Holt S."/>
            <person name="Cochrane G."/>
            <person name="Meng A."/>
            <person name="Brown T."/>
            <person name="Cohen L."/>
        </authorList>
    </citation>
    <scope>NUCLEOTIDE SEQUENCE</scope>
</reference>
<proteinExistence type="predicted"/>
<gene>
    <name evidence="2" type="ORF">TNIT0693_LOCUS965</name>
</gene>
<dbReference type="EMBL" id="HBFY01002411">
    <property type="protein sequence ID" value="CAD8961638.1"/>
    <property type="molecule type" value="Transcribed_RNA"/>
</dbReference>
<organism evidence="2">
    <name type="scientific">Thalassionema nitzschioides</name>
    <dbReference type="NCBI Taxonomy" id="33649"/>
    <lineage>
        <taxon>Eukaryota</taxon>
        <taxon>Sar</taxon>
        <taxon>Stramenopiles</taxon>
        <taxon>Ochrophyta</taxon>
        <taxon>Bacillariophyta</taxon>
        <taxon>Fragilariophyceae</taxon>
        <taxon>Fragilariophycidae</taxon>
        <taxon>Thalassionemales</taxon>
        <taxon>Thalassionemataceae</taxon>
        <taxon>Thalassionema</taxon>
    </lineage>
</organism>
<dbReference type="AlphaFoldDB" id="A0A7S1E2M5"/>
<accession>A0A7S1E2M5</accession>
<keyword evidence="1" id="KW-0732">Signal</keyword>
<evidence type="ECO:0000313" key="2">
    <source>
        <dbReference type="EMBL" id="CAD8961638.1"/>
    </source>
</evidence>
<sequence>MKTFAATVIALAASADAFAPMKGDARASTSLNSHFTSVETKLKNKDTLLKSLNDVGVKATVSVNGEQIEARGYKGKVLWRILSSPNLIITMLLSVTTETPTNW</sequence>